<dbReference type="InterPro" id="IPR017853">
    <property type="entry name" value="GH"/>
</dbReference>
<dbReference type="GO" id="GO:0003844">
    <property type="term" value="F:1,4-alpha-glucan branching enzyme activity"/>
    <property type="evidence" value="ECO:0007669"/>
    <property type="project" value="InterPro"/>
</dbReference>
<dbReference type="PIRSF" id="PIRSF000463">
    <property type="entry name" value="GlgB"/>
    <property type="match status" value="1"/>
</dbReference>
<dbReference type="InterPro" id="IPR006047">
    <property type="entry name" value="GH13_cat_dom"/>
</dbReference>
<keyword evidence="3" id="KW-0732">Signal</keyword>
<name>A0A840CSE3_9BACT</name>
<evidence type="ECO:0000259" key="4">
    <source>
        <dbReference type="SMART" id="SM00642"/>
    </source>
</evidence>
<dbReference type="GO" id="GO:0005978">
    <property type="term" value="P:glycogen biosynthetic process"/>
    <property type="evidence" value="ECO:0007669"/>
    <property type="project" value="InterPro"/>
</dbReference>
<keyword evidence="1" id="KW-0119">Carbohydrate metabolism</keyword>
<evidence type="ECO:0000313" key="5">
    <source>
        <dbReference type="EMBL" id="MBB4035825.1"/>
    </source>
</evidence>
<accession>A0A840CSE3</accession>
<dbReference type="Gene3D" id="3.20.20.80">
    <property type="entry name" value="Glycosidases"/>
    <property type="match status" value="1"/>
</dbReference>
<dbReference type="InterPro" id="IPR014756">
    <property type="entry name" value="Ig_E-set"/>
</dbReference>
<proteinExistence type="predicted"/>
<feature type="active site" description="Proton donor" evidence="2">
    <location>
        <position position="378"/>
    </location>
</feature>
<gene>
    <name evidence="5" type="ORF">GGR21_001720</name>
</gene>
<dbReference type="PROSITE" id="PS51257">
    <property type="entry name" value="PROKAR_LIPOPROTEIN"/>
    <property type="match status" value="1"/>
</dbReference>
<comment type="caution">
    <text evidence="5">The sequence shown here is derived from an EMBL/GenBank/DDBJ whole genome shotgun (WGS) entry which is preliminary data.</text>
</comment>
<organism evidence="5 6">
    <name type="scientific">Dysgonomonas hofstadii</name>
    <dbReference type="NCBI Taxonomy" id="637886"/>
    <lineage>
        <taxon>Bacteria</taxon>
        <taxon>Pseudomonadati</taxon>
        <taxon>Bacteroidota</taxon>
        <taxon>Bacteroidia</taxon>
        <taxon>Bacteroidales</taxon>
        <taxon>Dysgonomonadaceae</taxon>
        <taxon>Dysgonomonas</taxon>
    </lineage>
</organism>
<feature type="domain" description="Glycosyl hydrolase family 13 catalytic" evidence="4">
    <location>
        <begin position="180"/>
        <end position="540"/>
    </location>
</feature>
<protein>
    <submittedName>
        <fullName evidence="5">1,4-alpha-glucan branching enzyme</fullName>
    </submittedName>
</protein>
<dbReference type="PANTHER" id="PTHR43651:SF11">
    <property type="entry name" value="MALTO-OLIGOSYLTREHALOSE TREHALOHYDROLASE"/>
    <property type="match status" value="1"/>
</dbReference>
<dbReference type="CDD" id="cd11350">
    <property type="entry name" value="AmyAc_4"/>
    <property type="match status" value="1"/>
</dbReference>
<keyword evidence="6" id="KW-1185">Reference proteome</keyword>
<dbReference type="SUPFAM" id="SSF81296">
    <property type="entry name" value="E set domains"/>
    <property type="match status" value="1"/>
</dbReference>
<dbReference type="SMART" id="SM00642">
    <property type="entry name" value="Aamy"/>
    <property type="match status" value="1"/>
</dbReference>
<feature type="active site" description="Nucleophile" evidence="2">
    <location>
        <position position="336"/>
    </location>
</feature>
<sequence>MKIRVIFIFLLSLLFIACSDDNDTITPKPDPEPETPSEIGMRDGITVISEDSLGFVLFAPGKQSVYLIGDFNNWQVSDEYKMVKKDDRFYIKIGNLEKGKEYICQYLIDNKIKVADPYTSKISDPWNDEDISSSIYPNLIAYPTGKTDQIAMVVNTAPATYDWKVTNFSLSNPDNMVIYEILIRDFTEERSIKGVQSKLDYIQNLGINAIELMPFNEFEGNDSWGYNPSFYFATDKAYGTPNDYKAFIDACHQRGIAVIMDMVLNHSYGQSPLVRMYDDGNYNPTSDNPWYNTTSPNTDYSWGSDFNHESKYTQAFVDSVCAFWMKEYKIDGFRFDFTKGFTNKTGNGWDKDDSRIAILKRMTDEIWKRKSDAIVIFEHLTDNSEEVILSDYGIKLWGNINYNFNEATMGWGAEIGDYNKMKGDVNWASYLERGWSKPNLVAYMESHDEERIMFKNNSYGDAIGDYDVKNLATGLQRTEAAAVILLSLPGPKMIWQFGEVGYDFELNDDRLGKKPIRWDYYNVTERKAMYDVYAKMNKLRNSNSLFSTNTYTADLAGQYKQILLKSGNNYACVIANFDLVPVSADVNFEKAGSWTELFTNAQITTTSEKQKVELQPGEYRLYLSE</sequence>
<feature type="signal peptide" evidence="3">
    <location>
        <begin position="1"/>
        <end position="19"/>
    </location>
</feature>
<dbReference type="SUPFAM" id="SSF51445">
    <property type="entry name" value="(Trans)glycosidases"/>
    <property type="match status" value="1"/>
</dbReference>
<evidence type="ECO:0000256" key="3">
    <source>
        <dbReference type="SAM" id="SignalP"/>
    </source>
</evidence>
<dbReference type="Pfam" id="PF00128">
    <property type="entry name" value="Alpha-amylase"/>
    <property type="match status" value="2"/>
</dbReference>
<dbReference type="AlphaFoldDB" id="A0A840CSE3"/>
<dbReference type="PANTHER" id="PTHR43651">
    <property type="entry name" value="1,4-ALPHA-GLUCAN-BRANCHING ENZYME"/>
    <property type="match status" value="1"/>
</dbReference>
<evidence type="ECO:0000256" key="1">
    <source>
        <dbReference type="ARBA" id="ARBA00023277"/>
    </source>
</evidence>
<evidence type="ECO:0000256" key="2">
    <source>
        <dbReference type="PIRSR" id="PIRSR000463-1"/>
    </source>
</evidence>
<dbReference type="Proteomes" id="UP000555103">
    <property type="component" value="Unassembled WGS sequence"/>
</dbReference>
<evidence type="ECO:0000313" key="6">
    <source>
        <dbReference type="Proteomes" id="UP000555103"/>
    </source>
</evidence>
<dbReference type="InterPro" id="IPR037439">
    <property type="entry name" value="Branching_enzy"/>
</dbReference>
<reference evidence="5 6" key="1">
    <citation type="submission" date="2020-08" db="EMBL/GenBank/DDBJ databases">
        <title>Genomic Encyclopedia of Type Strains, Phase IV (KMG-IV): sequencing the most valuable type-strain genomes for metagenomic binning, comparative biology and taxonomic classification.</title>
        <authorList>
            <person name="Goeker M."/>
        </authorList>
    </citation>
    <scope>NUCLEOTIDE SEQUENCE [LARGE SCALE GENOMIC DNA]</scope>
    <source>
        <strain evidence="5 6">DSM 104969</strain>
    </source>
</reference>
<dbReference type="RefSeq" id="WP_183306744.1">
    <property type="nucleotide sequence ID" value="NZ_JACIEP010000005.1"/>
</dbReference>
<feature type="chain" id="PRO_5032403081" evidence="3">
    <location>
        <begin position="20"/>
        <end position="625"/>
    </location>
</feature>
<dbReference type="EMBL" id="JACIEP010000005">
    <property type="protein sequence ID" value="MBB4035825.1"/>
    <property type="molecule type" value="Genomic_DNA"/>
</dbReference>
<dbReference type="InterPro" id="IPR013783">
    <property type="entry name" value="Ig-like_fold"/>
</dbReference>
<dbReference type="Gene3D" id="2.60.40.10">
    <property type="entry name" value="Immunoglobulins"/>
    <property type="match status" value="1"/>
</dbReference>